<keyword evidence="6" id="KW-1133">Transmembrane helix</keyword>
<dbReference type="InterPro" id="IPR004089">
    <property type="entry name" value="MCPsignal_dom"/>
</dbReference>
<dbReference type="SUPFAM" id="SSF58104">
    <property type="entry name" value="Methyl-accepting chemotaxis protein (MCP) signaling domain"/>
    <property type="match status" value="1"/>
</dbReference>
<dbReference type="OrthoDB" id="354287at2"/>
<protein>
    <submittedName>
        <fullName evidence="9">Chemotaxis protein</fullName>
    </submittedName>
</protein>
<dbReference type="AlphaFoldDB" id="A0A1B1A925"/>
<proteinExistence type="inferred from homology"/>
<feature type="domain" description="Methyl-accepting transducer" evidence="7">
    <location>
        <begin position="486"/>
        <end position="715"/>
    </location>
</feature>
<sequence>MTALSRLKIRYKLPAFLVGFAVMASTILVTVSTVNYQRNAWITVANRFESIVSDRETVLTALFKSIRADVEVLAQMPSTATATQRISAAWGGVSESPAETLRQMYISENPNAPDERFKMDRAQKTIPYNIHHATFHPSFRELLVSKGYSDAYLVTVAGDVIYTVAKQDDYGSNLLSGALKDSSLASTFQRIMSAPTDEIVFSDFDRFAPRGNSPKAFVGTQIVASSGQVVGVLILQIPEALVNQIITPSEGLGESTEVFLVAEDGQARSRSRFDDGHNMLDALTFSTQERVAEQGQVFDRDAVGLRGAPVVALSRQLSIPGVTWFLTVEQERAEVLAPVRNDRWLLILTSLASALLMTAIGWWFARSFLKPIDGLSERMSQISEGKLDAPIPEADRWDEFGHMGKVLQTMQGDLRAAKEAEAHRQELQVQQAEVVHHISEGLVQLANGNLAHRITNPFDDEHEKLRTDFNAALTELSGVVRQVADTAGGIRSGSDEISQASDDLSSRTEAQAATLEQTVAALDELTASVKSAAAGAKNVEDIVKQAQGEAQRSDIVVRNAVDAMTKIEQSSEKIAQIISVIDDISFQTNLLALNAGVEAARAGEAGRGFAVVASEVRGLAQRSSQAALEIKNLISESTQHVGDGVNLVGEAGTSLKSIVERVSHISSLVSEIAEGAAEQSAGLSEINDGVTQLDQVTQQNAAMVEEATAASHLLKSDAGKLADLVAQFQTGQPVAPMRAATIPEVTSPDCEPMQVSAHGDDLEFDPPAPMPSSSGSAGRDLWQDF</sequence>
<evidence type="ECO:0000256" key="3">
    <source>
        <dbReference type="ARBA" id="ARBA00029447"/>
    </source>
</evidence>
<feature type="domain" description="HAMP" evidence="8">
    <location>
        <begin position="366"/>
        <end position="419"/>
    </location>
</feature>
<dbReference type="GO" id="GO:0016020">
    <property type="term" value="C:membrane"/>
    <property type="evidence" value="ECO:0007669"/>
    <property type="project" value="UniProtKB-SubCell"/>
</dbReference>
<dbReference type="PROSITE" id="PS50111">
    <property type="entry name" value="CHEMOTAXIS_TRANSDUC_2"/>
    <property type="match status" value="1"/>
</dbReference>
<dbReference type="Gene3D" id="1.10.287.950">
    <property type="entry name" value="Methyl-accepting chemotaxis protein"/>
    <property type="match status" value="1"/>
</dbReference>
<dbReference type="CDD" id="cd11386">
    <property type="entry name" value="MCP_signal"/>
    <property type="match status" value="1"/>
</dbReference>
<dbReference type="KEGG" id="rmb:K529_020115"/>
<keyword evidence="9" id="KW-0614">Plasmid</keyword>
<evidence type="ECO:0000256" key="5">
    <source>
        <dbReference type="SAM" id="MobiDB-lite"/>
    </source>
</evidence>
<keyword evidence="6" id="KW-0472">Membrane</keyword>
<dbReference type="Gene3D" id="6.10.340.10">
    <property type="match status" value="1"/>
</dbReference>
<dbReference type="FunFam" id="1.10.287.950:FF:000001">
    <property type="entry name" value="Methyl-accepting chemotaxis sensory transducer"/>
    <property type="match status" value="1"/>
</dbReference>
<evidence type="ECO:0000256" key="6">
    <source>
        <dbReference type="SAM" id="Phobius"/>
    </source>
</evidence>
<feature type="domain" description="HAMP" evidence="8">
    <location>
        <begin position="435"/>
        <end position="481"/>
    </location>
</feature>
<accession>A0A1B1A925</accession>
<dbReference type="Proteomes" id="UP000013243">
    <property type="component" value="Plasmid unnamed1"/>
</dbReference>
<evidence type="ECO:0000259" key="8">
    <source>
        <dbReference type="PROSITE" id="PS50885"/>
    </source>
</evidence>
<feature type="transmembrane region" description="Helical" evidence="6">
    <location>
        <begin position="344"/>
        <end position="365"/>
    </location>
</feature>
<dbReference type="InterPro" id="IPR051310">
    <property type="entry name" value="MCP_chemotaxis"/>
</dbReference>
<dbReference type="Pfam" id="PF00672">
    <property type="entry name" value="HAMP"/>
    <property type="match status" value="1"/>
</dbReference>
<reference evidence="9 10" key="1">
    <citation type="journal article" date="2016" name="ISME J.">
        <title>Global occurrence and heterogeneity of the Roseobacter-clade species Ruegeria mobilis.</title>
        <authorList>
            <person name="Sonnenschein E."/>
            <person name="Gram L."/>
        </authorList>
    </citation>
    <scope>NUCLEOTIDE SEQUENCE [LARGE SCALE GENOMIC DNA]</scope>
    <source>
        <strain evidence="9 10">F1926</strain>
        <plasmid evidence="9 10">unnamed1</plasmid>
    </source>
</reference>
<keyword evidence="2" id="KW-0145">Chemotaxis</keyword>
<geneLocation type="plasmid" evidence="9 10">
    <name>unnamed1</name>
</geneLocation>
<gene>
    <name evidence="9" type="ORF">K529_020115</name>
</gene>
<organism evidence="9 10">
    <name type="scientific">Tritonibacter mobilis F1926</name>
    <dbReference type="NCBI Taxonomy" id="1265309"/>
    <lineage>
        <taxon>Bacteria</taxon>
        <taxon>Pseudomonadati</taxon>
        <taxon>Pseudomonadota</taxon>
        <taxon>Alphaproteobacteria</taxon>
        <taxon>Rhodobacterales</taxon>
        <taxon>Paracoccaceae</taxon>
        <taxon>Tritonibacter</taxon>
    </lineage>
</organism>
<dbReference type="RefSeq" id="WP_005612865.1">
    <property type="nucleotide sequence ID" value="NZ_CP015231.1"/>
</dbReference>
<dbReference type="PANTHER" id="PTHR43531:SF11">
    <property type="entry name" value="METHYL-ACCEPTING CHEMOTAXIS PROTEIN 3"/>
    <property type="match status" value="1"/>
</dbReference>
<evidence type="ECO:0000256" key="1">
    <source>
        <dbReference type="ARBA" id="ARBA00004370"/>
    </source>
</evidence>
<dbReference type="PROSITE" id="PS50885">
    <property type="entry name" value="HAMP"/>
    <property type="match status" value="2"/>
</dbReference>
<feature type="region of interest" description="Disordered" evidence="5">
    <location>
        <begin position="747"/>
        <end position="785"/>
    </location>
</feature>
<dbReference type="SUPFAM" id="SSF158472">
    <property type="entry name" value="HAMP domain-like"/>
    <property type="match status" value="1"/>
</dbReference>
<evidence type="ECO:0000313" key="10">
    <source>
        <dbReference type="Proteomes" id="UP000013243"/>
    </source>
</evidence>
<evidence type="ECO:0000256" key="2">
    <source>
        <dbReference type="ARBA" id="ARBA00022500"/>
    </source>
</evidence>
<keyword evidence="4" id="KW-0807">Transducer</keyword>
<comment type="similarity">
    <text evidence="3">Belongs to the methyl-accepting chemotaxis (MCP) protein family.</text>
</comment>
<dbReference type="CDD" id="cd06225">
    <property type="entry name" value="HAMP"/>
    <property type="match status" value="1"/>
</dbReference>
<dbReference type="SMART" id="SM00283">
    <property type="entry name" value="MA"/>
    <property type="match status" value="1"/>
</dbReference>
<dbReference type="GeneID" id="28252191"/>
<dbReference type="SMART" id="SM00304">
    <property type="entry name" value="HAMP"/>
    <property type="match status" value="2"/>
</dbReference>
<comment type="subcellular location">
    <subcellularLocation>
        <location evidence="1">Membrane</location>
    </subcellularLocation>
</comment>
<dbReference type="Pfam" id="PF00015">
    <property type="entry name" value="MCPsignal"/>
    <property type="match status" value="1"/>
</dbReference>
<dbReference type="PANTHER" id="PTHR43531">
    <property type="entry name" value="PROTEIN ICFG"/>
    <property type="match status" value="1"/>
</dbReference>
<name>A0A1B1A925_9RHOB</name>
<dbReference type="InterPro" id="IPR003660">
    <property type="entry name" value="HAMP_dom"/>
</dbReference>
<dbReference type="GO" id="GO:0007165">
    <property type="term" value="P:signal transduction"/>
    <property type="evidence" value="ECO:0007669"/>
    <property type="project" value="UniProtKB-KW"/>
</dbReference>
<dbReference type="EMBL" id="CP015231">
    <property type="protein sequence ID" value="ANP43063.1"/>
    <property type="molecule type" value="Genomic_DNA"/>
</dbReference>
<evidence type="ECO:0000259" key="7">
    <source>
        <dbReference type="PROSITE" id="PS50111"/>
    </source>
</evidence>
<keyword evidence="6" id="KW-0812">Transmembrane</keyword>
<evidence type="ECO:0000313" key="9">
    <source>
        <dbReference type="EMBL" id="ANP43063.1"/>
    </source>
</evidence>
<dbReference type="GO" id="GO:0006935">
    <property type="term" value="P:chemotaxis"/>
    <property type="evidence" value="ECO:0007669"/>
    <property type="project" value="UniProtKB-KW"/>
</dbReference>
<evidence type="ECO:0000256" key="4">
    <source>
        <dbReference type="PROSITE-ProRule" id="PRU00284"/>
    </source>
</evidence>